<reference evidence="4" key="3">
    <citation type="submission" date="2020-03" db="EMBL/GenBank/DDBJ databases">
        <title>Sequencing and Assembly of Multiple Reported Metal-Biooxidizing Members of the Extremely Thermoacidophilic Archaeal Family Sulfolobaceae.</title>
        <authorList>
            <person name="Counts J.A."/>
            <person name="Kelly R.M."/>
        </authorList>
    </citation>
    <scope>NUCLEOTIDE SEQUENCE [LARGE SCALE GENOMIC DNA]</scope>
    <source>
        <strain evidence="4">HO1-1</strain>
    </source>
</reference>
<evidence type="ECO:0000313" key="4">
    <source>
        <dbReference type="Proteomes" id="UP000247586"/>
    </source>
</evidence>
<keyword evidence="4" id="KW-1185">Reference proteome</keyword>
<dbReference type="GeneID" id="36835419"/>
<evidence type="ECO:0000313" key="3">
    <source>
        <dbReference type="EMBL" id="AWR99758.1"/>
    </source>
</evidence>
<reference evidence="4" key="2">
    <citation type="submission" date="2020-03" db="EMBL/GenBank/DDBJ databases">
        <title>Complete Genome Sequences of Extremely Thermoacidophilic, Metal-Mobilizing Type-Strain Members of the Archaeal Family Sulfolobaceae: Acidianus brierleyi DSM-1651T, Acidianus sulfidivorans DSM-18786T, Metallosphaera hakonensis DSM-7519T, and Metallosphaera prunae DSM-10039T.</title>
        <authorList>
            <person name="Counts J.A."/>
            <person name="Kelly R.M."/>
        </authorList>
    </citation>
    <scope>NUCLEOTIDE SEQUENCE [LARGE SCALE GENOMIC DNA]</scope>
    <source>
        <strain evidence="4">HO1-1</strain>
    </source>
</reference>
<protein>
    <submittedName>
        <fullName evidence="3">Uncharacterized protein</fullName>
    </submittedName>
</protein>
<feature type="coiled-coil region" evidence="1">
    <location>
        <begin position="45"/>
        <end position="79"/>
    </location>
</feature>
<evidence type="ECO:0000256" key="2">
    <source>
        <dbReference type="SAM" id="MobiDB-lite"/>
    </source>
</evidence>
<feature type="compositionally biased region" description="Basic and acidic residues" evidence="2">
    <location>
        <begin position="1"/>
        <end position="39"/>
    </location>
</feature>
<feature type="region of interest" description="Disordered" evidence="2">
    <location>
        <begin position="1"/>
        <end position="41"/>
    </location>
</feature>
<sequence>MKLRIDKLPKTDEDLEEIQREVESSHHDHEHHEHSHGESDLESILGELYVNYQSLESKTKELEEENQRLKKELANVYRILSHIVTALVTNNAEDKRKSLNEILSILAHDNR</sequence>
<dbReference type="STRING" id="1293036.GCA_001315825_00844"/>
<evidence type="ECO:0000256" key="1">
    <source>
        <dbReference type="SAM" id="Coils"/>
    </source>
</evidence>
<dbReference type="OrthoDB" id="37140at2157"/>
<reference evidence="3 4" key="1">
    <citation type="submission" date="2018-05" db="EMBL/GenBank/DDBJ databases">
        <title>Complete Genome Sequences of Extremely Thermoacidophilic, Metal-Mobilizing Type-Strain Members of the Archaeal Family Sulfolobaceae: Acidianus brierleyi DSM-1651T, Acidianus sulfidivorans DSM-18786T, Metallosphaera hakonensis DSM-7519T, and Metallosphaera prunae DSM-10039T.</title>
        <authorList>
            <person name="Counts J.A."/>
            <person name="Kelly R.M."/>
        </authorList>
    </citation>
    <scope>NUCLEOTIDE SEQUENCE [LARGE SCALE GENOMIC DNA]</scope>
    <source>
        <strain evidence="3 4">HO1-1</strain>
    </source>
</reference>
<proteinExistence type="predicted"/>
<keyword evidence="1" id="KW-0175">Coiled coil</keyword>
<dbReference type="KEGG" id="mhk:DFR87_08715"/>
<dbReference type="Proteomes" id="UP000247586">
    <property type="component" value="Chromosome"/>
</dbReference>
<organism evidence="3 4">
    <name type="scientific">Metallosphaera hakonensis JCM 8857 = DSM 7519</name>
    <dbReference type="NCBI Taxonomy" id="1293036"/>
    <lineage>
        <taxon>Archaea</taxon>
        <taxon>Thermoproteota</taxon>
        <taxon>Thermoprotei</taxon>
        <taxon>Sulfolobales</taxon>
        <taxon>Sulfolobaceae</taxon>
        <taxon>Metallosphaera</taxon>
    </lineage>
</organism>
<dbReference type="AlphaFoldDB" id="A0A2U9IUQ3"/>
<dbReference type="EMBL" id="CP029287">
    <property type="protein sequence ID" value="AWR99758.1"/>
    <property type="molecule type" value="Genomic_DNA"/>
</dbReference>
<gene>
    <name evidence="3" type="ORF">DFR87_08715</name>
</gene>
<accession>A0A2U9IUQ3</accession>
<name>A0A2U9IUQ3_9CREN</name>
<dbReference type="RefSeq" id="WP_054836375.1">
    <property type="nucleotide sequence ID" value="NZ_CP029287.2"/>
</dbReference>